<dbReference type="RefSeq" id="WP_204538933.1">
    <property type="nucleotide sequence ID" value="NZ_JAFBFI010000002.1"/>
</dbReference>
<name>A0ABS2QF38_9BACI</name>
<organism evidence="1 2">
    <name type="scientific">Peribacillus deserti</name>
    <dbReference type="NCBI Taxonomy" id="673318"/>
    <lineage>
        <taxon>Bacteria</taxon>
        <taxon>Bacillati</taxon>
        <taxon>Bacillota</taxon>
        <taxon>Bacilli</taxon>
        <taxon>Bacillales</taxon>
        <taxon>Bacillaceae</taxon>
        <taxon>Peribacillus</taxon>
    </lineage>
</organism>
<proteinExistence type="predicted"/>
<dbReference type="Proteomes" id="UP000823486">
    <property type="component" value="Unassembled WGS sequence"/>
</dbReference>
<gene>
    <name evidence="1" type="ORF">JOC77_000844</name>
</gene>
<sequence>MNISSLTLTAAPVLHVFPPVYEGLGLPELSSYMEQRFSFTYTIGKIERTGYGSIRKIISDDTIHIVISEKLTGVGPKKLQKLKEILLGEAQNLFLAADISESNLQKVYHTHFRKTTN</sequence>
<keyword evidence="2" id="KW-1185">Reference proteome</keyword>
<evidence type="ECO:0008006" key="3">
    <source>
        <dbReference type="Google" id="ProtNLM"/>
    </source>
</evidence>
<accession>A0ABS2QF38</accession>
<evidence type="ECO:0000313" key="1">
    <source>
        <dbReference type="EMBL" id="MBM7691439.1"/>
    </source>
</evidence>
<reference evidence="1 2" key="1">
    <citation type="submission" date="2021-01" db="EMBL/GenBank/DDBJ databases">
        <title>Genomic Encyclopedia of Type Strains, Phase IV (KMG-IV): sequencing the most valuable type-strain genomes for metagenomic binning, comparative biology and taxonomic classification.</title>
        <authorList>
            <person name="Goeker M."/>
        </authorList>
    </citation>
    <scope>NUCLEOTIDE SEQUENCE [LARGE SCALE GENOMIC DNA]</scope>
    <source>
        <strain evidence="1 2">DSM 105482</strain>
    </source>
</reference>
<evidence type="ECO:0000313" key="2">
    <source>
        <dbReference type="Proteomes" id="UP000823486"/>
    </source>
</evidence>
<protein>
    <recommendedName>
        <fullName evidence="3">RNA polymerase alpha subunit C-terminal domain-containing protein</fullName>
    </recommendedName>
</protein>
<dbReference type="EMBL" id="JAFBFI010000002">
    <property type="protein sequence ID" value="MBM7691439.1"/>
    <property type="molecule type" value="Genomic_DNA"/>
</dbReference>
<comment type="caution">
    <text evidence="1">The sequence shown here is derived from an EMBL/GenBank/DDBJ whole genome shotgun (WGS) entry which is preliminary data.</text>
</comment>